<evidence type="ECO:0000256" key="10">
    <source>
        <dbReference type="ARBA" id="ARBA00022842"/>
    </source>
</evidence>
<evidence type="ECO:0000256" key="7">
    <source>
        <dbReference type="ARBA" id="ARBA00022741"/>
    </source>
</evidence>
<accession>A0A1S0TWX2</accession>
<organism evidence="14">
    <name type="scientific">Loa loa</name>
    <name type="common">Eye worm</name>
    <name type="synonym">Filaria loa</name>
    <dbReference type="NCBI Taxonomy" id="7209"/>
    <lineage>
        <taxon>Eukaryota</taxon>
        <taxon>Metazoa</taxon>
        <taxon>Ecdysozoa</taxon>
        <taxon>Nematoda</taxon>
        <taxon>Chromadorea</taxon>
        <taxon>Rhabditida</taxon>
        <taxon>Spirurina</taxon>
        <taxon>Spiruromorpha</taxon>
        <taxon>Filarioidea</taxon>
        <taxon>Onchocercidae</taxon>
        <taxon>Loa</taxon>
    </lineage>
</organism>
<dbReference type="Gene3D" id="3.20.20.60">
    <property type="entry name" value="Phosphoenolpyruvate-binding domains"/>
    <property type="match status" value="1"/>
</dbReference>
<evidence type="ECO:0000256" key="3">
    <source>
        <dbReference type="ARBA" id="ARBA00008663"/>
    </source>
</evidence>
<dbReference type="GO" id="GO:0016301">
    <property type="term" value="F:kinase activity"/>
    <property type="evidence" value="ECO:0007669"/>
    <property type="project" value="UniProtKB-KW"/>
</dbReference>
<protein>
    <recommendedName>
        <fullName evidence="4">pyruvate kinase</fullName>
        <ecNumber evidence="4">2.7.1.40</ecNumber>
    </recommendedName>
</protein>
<evidence type="ECO:0000256" key="9">
    <source>
        <dbReference type="ARBA" id="ARBA00022840"/>
    </source>
</evidence>
<dbReference type="AlphaFoldDB" id="A0A1S0TWX2"/>
<comment type="similarity">
    <text evidence="3">Belongs to the pyruvate kinase family.</text>
</comment>
<dbReference type="GO" id="GO:0030955">
    <property type="term" value="F:potassium ion binding"/>
    <property type="evidence" value="ECO:0007669"/>
    <property type="project" value="InterPro"/>
</dbReference>
<feature type="non-terminal residue" evidence="14">
    <location>
        <position position="116"/>
    </location>
</feature>
<evidence type="ECO:0000256" key="4">
    <source>
        <dbReference type="ARBA" id="ARBA00012142"/>
    </source>
</evidence>
<evidence type="ECO:0000256" key="5">
    <source>
        <dbReference type="ARBA" id="ARBA00022679"/>
    </source>
</evidence>
<sequence length="116" mass="12896">MISKLRNINNGDIPAVISTQLEHLCGLNIFQKQILHRKTSIICTIGPACDTMEKLQEMIGKGMNIARLNFSHGSHEFHAQTIRNIREALKSKGNMMDVAIALDTKGPEIRTGIIET</sequence>
<name>A0A1S0TWX2_LOALO</name>
<keyword evidence="5" id="KW-0808">Transferase</keyword>
<dbReference type="InterPro" id="IPR040442">
    <property type="entry name" value="Pyrv_kinase-like_dom_sf"/>
</dbReference>
<keyword evidence="9" id="KW-0067">ATP-binding</keyword>
<dbReference type="Pfam" id="PF00224">
    <property type="entry name" value="PK"/>
    <property type="match status" value="1"/>
</dbReference>
<evidence type="ECO:0000259" key="13">
    <source>
        <dbReference type="Pfam" id="PF00224"/>
    </source>
</evidence>
<dbReference type="InterPro" id="IPR015813">
    <property type="entry name" value="Pyrv/PenolPyrv_kinase-like_dom"/>
</dbReference>
<dbReference type="KEGG" id="loa:LOAG_06933"/>
<evidence type="ECO:0000256" key="2">
    <source>
        <dbReference type="ARBA" id="ARBA00004997"/>
    </source>
</evidence>
<dbReference type="InParanoid" id="A0A1S0TWX2"/>
<dbReference type="GO" id="GO:0005524">
    <property type="term" value="F:ATP binding"/>
    <property type="evidence" value="ECO:0007669"/>
    <property type="project" value="UniProtKB-KW"/>
</dbReference>
<evidence type="ECO:0000256" key="1">
    <source>
        <dbReference type="ARBA" id="ARBA00001958"/>
    </source>
</evidence>
<dbReference type="RefSeq" id="XP_003142512.1">
    <property type="nucleotide sequence ID" value="XM_003142464.1"/>
</dbReference>
<evidence type="ECO:0000256" key="11">
    <source>
        <dbReference type="ARBA" id="ARBA00023152"/>
    </source>
</evidence>
<proteinExistence type="inferred from homology"/>
<dbReference type="GO" id="GO:0004743">
    <property type="term" value="F:pyruvate kinase activity"/>
    <property type="evidence" value="ECO:0007669"/>
    <property type="project" value="UniProtKB-EC"/>
</dbReference>
<evidence type="ECO:0000313" key="14">
    <source>
        <dbReference type="EMBL" id="EFO21560.1"/>
    </source>
</evidence>
<keyword evidence="11" id="KW-0324">Glycolysis</keyword>
<dbReference type="EC" id="2.7.1.40" evidence="4"/>
<dbReference type="GeneID" id="9944346"/>
<feature type="domain" description="Pyruvate kinase barrel" evidence="13">
    <location>
        <begin position="37"/>
        <end position="115"/>
    </location>
</feature>
<keyword evidence="7" id="KW-0547">Nucleotide-binding</keyword>
<dbReference type="OrthoDB" id="108365at2759"/>
<dbReference type="UniPathway" id="UPA00109">
    <property type="reaction ID" value="UER00188"/>
</dbReference>
<comment type="pathway">
    <text evidence="2">Carbohydrate degradation; glycolysis; pyruvate from D-glyceraldehyde 3-phosphate: step 5/5.</text>
</comment>
<evidence type="ECO:0000256" key="8">
    <source>
        <dbReference type="ARBA" id="ARBA00022777"/>
    </source>
</evidence>
<gene>
    <name evidence="14" type="ORF">LOAG_06933</name>
</gene>
<keyword evidence="8 14" id="KW-0418">Kinase</keyword>
<dbReference type="InterPro" id="IPR015793">
    <property type="entry name" value="Pyrv_Knase_brl"/>
</dbReference>
<keyword evidence="12 14" id="KW-0670">Pyruvate</keyword>
<dbReference type="InterPro" id="IPR001697">
    <property type="entry name" value="Pyr_Knase"/>
</dbReference>
<evidence type="ECO:0000256" key="6">
    <source>
        <dbReference type="ARBA" id="ARBA00022723"/>
    </source>
</evidence>
<dbReference type="GO" id="GO:0000287">
    <property type="term" value="F:magnesium ion binding"/>
    <property type="evidence" value="ECO:0007669"/>
    <property type="project" value="InterPro"/>
</dbReference>
<dbReference type="CTD" id="9944346"/>
<keyword evidence="10" id="KW-0460">Magnesium</keyword>
<keyword evidence="6" id="KW-0479">Metal-binding</keyword>
<dbReference type="EMBL" id="JH712375">
    <property type="protein sequence ID" value="EFO21560.1"/>
    <property type="molecule type" value="Genomic_DNA"/>
</dbReference>
<dbReference type="PANTHER" id="PTHR11817">
    <property type="entry name" value="PYRUVATE KINASE"/>
    <property type="match status" value="1"/>
</dbReference>
<comment type="cofactor">
    <cofactor evidence="1">
        <name>K(+)</name>
        <dbReference type="ChEBI" id="CHEBI:29103"/>
    </cofactor>
</comment>
<reference evidence="14" key="1">
    <citation type="submission" date="2012-04" db="EMBL/GenBank/DDBJ databases">
        <title>The Genome Sequence of Loa loa.</title>
        <authorList>
            <consortium name="The Broad Institute Genome Sequencing Platform"/>
            <consortium name="Broad Institute Genome Sequencing Center for Infectious Disease"/>
            <person name="Nutman T.B."/>
            <person name="Fink D.L."/>
            <person name="Russ C."/>
            <person name="Young S."/>
            <person name="Zeng Q."/>
            <person name="Gargeya S."/>
            <person name="Alvarado L."/>
            <person name="Berlin A."/>
            <person name="Chapman S.B."/>
            <person name="Chen Z."/>
            <person name="Freedman E."/>
            <person name="Gellesch M."/>
            <person name="Goldberg J."/>
            <person name="Griggs A."/>
            <person name="Gujja S."/>
            <person name="Heilman E.R."/>
            <person name="Heiman D."/>
            <person name="Howarth C."/>
            <person name="Mehta T."/>
            <person name="Neiman D."/>
            <person name="Pearson M."/>
            <person name="Roberts A."/>
            <person name="Saif S."/>
            <person name="Shea T."/>
            <person name="Shenoy N."/>
            <person name="Sisk P."/>
            <person name="Stolte C."/>
            <person name="Sykes S."/>
            <person name="White J."/>
            <person name="Yandava C."/>
            <person name="Haas B."/>
            <person name="Henn M.R."/>
            <person name="Nusbaum C."/>
            <person name="Birren B."/>
        </authorList>
    </citation>
    <scope>NUCLEOTIDE SEQUENCE [LARGE SCALE GENOMIC DNA]</scope>
</reference>
<dbReference type="SUPFAM" id="SSF51621">
    <property type="entry name" value="Phosphoenolpyruvate/pyruvate domain"/>
    <property type="match status" value="1"/>
</dbReference>
<dbReference type="OMA" id="SHEFHAQ"/>
<evidence type="ECO:0000256" key="12">
    <source>
        <dbReference type="ARBA" id="ARBA00023317"/>
    </source>
</evidence>